<name>A0A0D9VMB9_9ORYZ</name>
<accession>A0A0D9VMB9</accession>
<dbReference type="EnsemblPlants" id="LPERR02G30020.1">
    <property type="protein sequence ID" value="LPERR02G30020.1"/>
    <property type="gene ID" value="LPERR02G30020"/>
</dbReference>
<evidence type="ECO:0000313" key="3">
    <source>
        <dbReference type="Proteomes" id="UP000032180"/>
    </source>
</evidence>
<dbReference type="HOGENOM" id="CLU_2834804_0_0_1"/>
<keyword evidence="1" id="KW-0732">Signal</keyword>
<dbReference type="STRING" id="77586.A0A0D9VMB9"/>
<feature type="signal peptide" evidence="1">
    <location>
        <begin position="1"/>
        <end position="23"/>
    </location>
</feature>
<sequence>MALLPFLVLLFLCLGGLRPTTKAADEQFIFNGFTGTNLSFYSMATVTSNGRLMLTNSTSMLKGNAF</sequence>
<dbReference type="Gene3D" id="2.60.120.200">
    <property type="match status" value="1"/>
</dbReference>
<keyword evidence="3" id="KW-1185">Reference proteome</keyword>
<reference evidence="2 3" key="1">
    <citation type="submission" date="2012-08" db="EMBL/GenBank/DDBJ databases">
        <title>Oryza genome evolution.</title>
        <authorList>
            <person name="Wing R.A."/>
        </authorList>
    </citation>
    <scope>NUCLEOTIDE SEQUENCE</scope>
</reference>
<dbReference type="SUPFAM" id="SSF49899">
    <property type="entry name" value="Concanavalin A-like lectins/glucanases"/>
    <property type="match status" value="1"/>
</dbReference>
<feature type="chain" id="PRO_5002347830" description="Legume lectin domain-containing protein" evidence="1">
    <location>
        <begin position="24"/>
        <end position="66"/>
    </location>
</feature>
<reference evidence="3" key="2">
    <citation type="submission" date="2013-12" db="EMBL/GenBank/DDBJ databases">
        <authorList>
            <person name="Yu Y."/>
            <person name="Lee S."/>
            <person name="de Baynast K."/>
            <person name="Wissotski M."/>
            <person name="Liu L."/>
            <person name="Talag J."/>
            <person name="Goicoechea J."/>
            <person name="Angelova A."/>
            <person name="Jetty R."/>
            <person name="Kudrna D."/>
            <person name="Golser W."/>
            <person name="Rivera L."/>
            <person name="Zhang J."/>
            <person name="Wing R."/>
        </authorList>
    </citation>
    <scope>NUCLEOTIDE SEQUENCE</scope>
</reference>
<evidence type="ECO:0008006" key="4">
    <source>
        <dbReference type="Google" id="ProtNLM"/>
    </source>
</evidence>
<proteinExistence type="predicted"/>
<dbReference type="Proteomes" id="UP000032180">
    <property type="component" value="Chromosome 2"/>
</dbReference>
<evidence type="ECO:0000313" key="2">
    <source>
        <dbReference type="EnsemblPlants" id="LPERR02G30020.1"/>
    </source>
</evidence>
<evidence type="ECO:0000256" key="1">
    <source>
        <dbReference type="SAM" id="SignalP"/>
    </source>
</evidence>
<dbReference type="Gramene" id="LPERR02G30020.1">
    <property type="protein sequence ID" value="LPERR02G30020.1"/>
    <property type="gene ID" value="LPERR02G30020"/>
</dbReference>
<organism evidence="2 3">
    <name type="scientific">Leersia perrieri</name>
    <dbReference type="NCBI Taxonomy" id="77586"/>
    <lineage>
        <taxon>Eukaryota</taxon>
        <taxon>Viridiplantae</taxon>
        <taxon>Streptophyta</taxon>
        <taxon>Embryophyta</taxon>
        <taxon>Tracheophyta</taxon>
        <taxon>Spermatophyta</taxon>
        <taxon>Magnoliopsida</taxon>
        <taxon>Liliopsida</taxon>
        <taxon>Poales</taxon>
        <taxon>Poaceae</taxon>
        <taxon>BOP clade</taxon>
        <taxon>Oryzoideae</taxon>
        <taxon>Oryzeae</taxon>
        <taxon>Oryzinae</taxon>
        <taxon>Leersia</taxon>
    </lineage>
</organism>
<dbReference type="InterPro" id="IPR013320">
    <property type="entry name" value="ConA-like_dom_sf"/>
</dbReference>
<dbReference type="AlphaFoldDB" id="A0A0D9VMB9"/>
<protein>
    <recommendedName>
        <fullName evidence="4">Legume lectin domain-containing protein</fullName>
    </recommendedName>
</protein>
<reference evidence="2" key="3">
    <citation type="submission" date="2015-04" db="UniProtKB">
        <authorList>
            <consortium name="EnsemblPlants"/>
        </authorList>
    </citation>
    <scope>IDENTIFICATION</scope>
</reference>